<evidence type="ECO:0000313" key="3">
    <source>
        <dbReference type="Proteomes" id="UP000054632"/>
    </source>
</evidence>
<dbReference type="Proteomes" id="UP000054805">
    <property type="component" value="Unassembled WGS sequence"/>
</dbReference>
<proteinExistence type="predicted"/>
<dbReference type="EMBL" id="JYDR01000018">
    <property type="protein sequence ID" value="KRY75446.1"/>
    <property type="molecule type" value="Genomic_DNA"/>
</dbReference>
<accession>A0A0V1ENW5</accession>
<gene>
    <name evidence="1" type="ORF">T4A_4745</name>
    <name evidence="2" type="ORF">T4B_7844</name>
</gene>
<dbReference type="Proteomes" id="UP000054632">
    <property type="component" value="Unassembled WGS sequence"/>
</dbReference>
<name>A0A0V1ENW5_TRIPS</name>
<organism evidence="1 3">
    <name type="scientific">Trichinella pseudospiralis</name>
    <name type="common">Parasitic roundworm</name>
    <dbReference type="NCBI Taxonomy" id="6337"/>
    <lineage>
        <taxon>Eukaryota</taxon>
        <taxon>Metazoa</taxon>
        <taxon>Ecdysozoa</taxon>
        <taxon>Nematoda</taxon>
        <taxon>Enoplea</taxon>
        <taxon>Dorylaimia</taxon>
        <taxon>Trichinellida</taxon>
        <taxon>Trichinellidae</taxon>
        <taxon>Trichinella</taxon>
    </lineage>
</organism>
<evidence type="ECO:0000313" key="1">
    <source>
        <dbReference type="EMBL" id="KRY75446.1"/>
    </source>
</evidence>
<dbReference type="EMBL" id="JYDS01000123">
    <property type="protein sequence ID" value="KRZ24334.1"/>
    <property type="molecule type" value="Genomic_DNA"/>
</dbReference>
<dbReference type="AlphaFoldDB" id="A0A0V1ENW5"/>
<reference evidence="3 4" key="1">
    <citation type="submission" date="2015-01" db="EMBL/GenBank/DDBJ databases">
        <title>Evolution of Trichinella species and genotypes.</title>
        <authorList>
            <person name="Korhonen P.K."/>
            <person name="Edoardo P."/>
            <person name="Giuseppe L.R."/>
            <person name="Gasser R.B."/>
        </authorList>
    </citation>
    <scope>NUCLEOTIDE SEQUENCE [LARGE SCALE GENOMIC DNA]</scope>
    <source>
        <strain evidence="1">ISS13</strain>
        <strain evidence="2">ISS588</strain>
    </source>
</reference>
<keyword evidence="4" id="KW-1185">Reference proteome</keyword>
<sequence>MEIHCYHFCQFHAGNALFLNLKTKHFPHSIHHFSHFVRAHEPAPTTAPASRAHEPDMTSSSFDLTVESMNLMLSCSFIGFTFKPTDRQTDNRLNV</sequence>
<evidence type="ECO:0000313" key="4">
    <source>
        <dbReference type="Proteomes" id="UP000054805"/>
    </source>
</evidence>
<protein>
    <submittedName>
        <fullName evidence="1">Uncharacterized protein</fullName>
    </submittedName>
</protein>
<evidence type="ECO:0000313" key="2">
    <source>
        <dbReference type="EMBL" id="KRZ24334.1"/>
    </source>
</evidence>
<comment type="caution">
    <text evidence="1">The sequence shown here is derived from an EMBL/GenBank/DDBJ whole genome shotgun (WGS) entry which is preliminary data.</text>
</comment>